<dbReference type="Gene3D" id="3.40.30.10">
    <property type="entry name" value="Glutaredoxin"/>
    <property type="match status" value="1"/>
</dbReference>
<dbReference type="Pfam" id="PF08534">
    <property type="entry name" value="Redoxin"/>
    <property type="match status" value="1"/>
</dbReference>
<organism evidence="2">
    <name type="scientific">uncultured Segetibacter sp</name>
    <dbReference type="NCBI Taxonomy" id="481133"/>
    <lineage>
        <taxon>Bacteria</taxon>
        <taxon>Pseudomonadati</taxon>
        <taxon>Bacteroidota</taxon>
        <taxon>Chitinophagia</taxon>
        <taxon>Chitinophagales</taxon>
        <taxon>Chitinophagaceae</taxon>
        <taxon>Segetibacter</taxon>
        <taxon>environmental samples</taxon>
    </lineage>
</organism>
<dbReference type="CDD" id="cd02966">
    <property type="entry name" value="TlpA_like_family"/>
    <property type="match status" value="1"/>
</dbReference>
<evidence type="ECO:0000313" key="2">
    <source>
        <dbReference type="EMBL" id="CAA9476742.1"/>
    </source>
</evidence>
<dbReference type="AlphaFoldDB" id="A0A6J4RLT3"/>
<proteinExistence type="predicted"/>
<sequence>MVTGNKLKLSGFDGSHAVLFTADITDKNSIQNGRYFSGYKYSDEWYADKNANARVKTDEAAMYLKPGEEKLDFRFPDINGNPVSINDERFKNKVVIVQLMGSWCPNCMDETAFLSEYYNKNKQRGVEIIALAYEYSTNFERSQKSLKKFQQRFDVQYPVLIWG</sequence>
<evidence type="ECO:0000259" key="1">
    <source>
        <dbReference type="PROSITE" id="PS51352"/>
    </source>
</evidence>
<dbReference type="EMBL" id="CADCVN010000289">
    <property type="protein sequence ID" value="CAA9476742.1"/>
    <property type="molecule type" value="Genomic_DNA"/>
</dbReference>
<accession>A0A6J4RLT3</accession>
<reference evidence="2" key="1">
    <citation type="submission" date="2020-02" db="EMBL/GenBank/DDBJ databases">
        <authorList>
            <person name="Meier V. D."/>
        </authorList>
    </citation>
    <scope>NUCLEOTIDE SEQUENCE</scope>
    <source>
        <strain evidence="2">AVDCRST_MAG96</strain>
    </source>
</reference>
<feature type="domain" description="Thioredoxin" evidence="1">
    <location>
        <begin position="64"/>
        <end position="163"/>
    </location>
</feature>
<dbReference type="PROSITE" id="PS51352">
    <property type="entry name" value="THIOREDOXIN_2"/>
    <property type="match status" value="1"/>
</dbReference>
<dbReference type="InterPro" id="IPR036249">
    <property type="entry name" value="Thioredoxin-like_sf"/>
</dbReference>
<dbReference type="SUPFAM" id="SSF52833">
    <property type="entry name" value="Thioredoxin-like"/>
    <property type="match status" value="1"/>
</dbReference>
<dbReference type="PANTHER" id="PTHR42852">
    <property type="entry name" value="THIOL:DISULFIDE INTERCHANGE PROTEIN DSBE"/>
    <property type="match status" value="1"/>
</dbReference>
<name>A0A6J4RLT3_9BACT</name>
<gene>
    <name evidence="2" type="ORF">AVDCRST_MAG96-763</name>
</gene>
<keyword evidence="2" id="KW-0449">Lipoprotein</keyword>
<dbReference type="InterPro" id="IPR013740">
    <property type="entry name" value="Redoxin"/>
</dbReference>
<dbReference type="PANTHER" id="PTHR42852:SF13">
    <property type="entry name" value="PROTEIN DIPZ"/>
    <property type="match status" value="1"/>
</dbReference>
<protein>
    <submittedName>
        <fullName evidence="2">Putative lipoprotein</fullName>
    </submittedName>
</protein>
<dbReference type="InterPro" id="IPR050553">
    <property type="entry name" value="Thioredoxin_ResA/DsbE_sf"/>
</dbReference>
<dbReference type="GO" id="GO:0016491">
    <property type="term" value="F:oxidoreductase activity"/>
    <property type="evidence" value="ECO:0007669"/>
    <property type="project" value="InterPro"/>
</dbReference>
<dbReference type="InterPro" id="IPR013766">
    <property type="entry name" value="Thioredoxin_domain"/>
</dbReference>